<name>A0A913ZMI0_PATMI</name>
<dbReference type="OrthoDB" id="2238957at2759"/>
<dbReference type="InterPro" id="IPR057881">
    <property type="entry name" value="ICE1_C"/>
</dbReference>
<keyword evidence="3" id="KW-1185">Reference proteome</keyword>
<dbReference type="OMA" id="NEMIVGP"/>
<dbReference type="EnsemblMetazoa" id="XM_038196372.1">
    <property type="protein sequence ID" value="XP_038052300.1"/>
    <property type="gene ID" value="LOC119725008"/>
</dbReference>
<evidence type="ECO:0000259" key="1">
    <source>
        <dbReference type="Pfam" id="PF25817"/>
    </source>
</evidence>
<evidence type="ECO:0000313" key="2">
    <source>
        <dbReference type="EnsemblMetazoa" id="XP_038052300.1"/>
    </source>
</evidence>
<reference evidence="2" key="1">
    <citation type="submission" date="2022-11" db="UniProtKB">
        <authorList>
            <consortium name="EnsemblMetazoa"/>
        </authorList>
    </citation>
    <scope>IDENTIFICATION</scope>
</reference>
<accession>A0A913ZMI0</accession>
<feature type="domain" description="Little elongation complex subunit 1 C-terminal" evidence="1">
    <location>
        <begin position="32"/>
        <end position="105"/>
    </location>
</feature>
<sequence>MGGLHLVAPGLEDRPEFFPNEMIVGPLPAQVVSQQLQGLHNFVGLWGQRLRSPTQALTPKSYEIVKALELLAYHLGWQWTNNHLIREKLWPILKAWSHQVQQAAHAATGPQTGSGQNKPVPTGIGHCVQSPADASACAAMKVIGDVAGLGLDSHKESVCELLKMLAAVLQQPSASVPWTVQVFTAEAVLCLSPSNPTFALEVTQKWRRQAQFAPPMRIEDKLCMLEKIVGAIHSVSK</sequence>
<dbReference type="Proteomes" id="UP000887568">
    <property type="component" value="Unplaced"/>
</dbReference>
<dbReference type="RefSeq" id="XP_038052300.1">
    <property type="nucleotide sequence ID" value="XM_038196372.1"/>
</dbReference>
<organism evidence="2 3">
    <name type="scientific">Patiria miniata</name>
    <name type="common">Bat star</name>
    <name type="synonym">Asterina miniata</name>
    <dbReference type="NCBI Taxonomy" id="46514"/>
    <lineage>
        <taxon>Eukaryota</taxon>
        <taxon>Metazoa</taxon>
        <taxon>Echinodermata</taxon>
        <taxon>Eleutherozoa</taxon>
        <taxon>Asterozoa</taxon>
        <taxon>Asteroidea</taxon>
        <taxon>Valvatacea</taxon>
        <taxon>Valvatida</taxon>
        <taxon>Asterinidae</taxon>
        <taxon>Patiria</taxon>
    </lineage>
</organism>
<feature type="domain" description="Little elongation complex subunit 1 C-terminal" evidence="1">
    <location>
        <begin position="129"/>
        <end position="218"/>
    </location>
</feature>
<dbReference type="AlphaFoldDB" id="A0A913ZMI0"/>
<evidence type="ECO:0000313" key="3">
    <source>
        <dbReference type="Proteomes" id="UP000887568"/>
    </source>
</evidence>
<protein>
    <recommendedName>
        <fullName evidence="1">Little elongation complex subunit 1 C-terminal domain-containing protein</fullName>
    </recommendedName>
</protein>
<proteinExistence type="predicted"/>
<dbReference type="GeneID" id="119725008"/>
<dbReference type="Pfam" id="PF25817">
    <property type="entry name" value="ICE1_C"/>
    <property type="match status" value="2"/>
</dbReference>